<evidence type="ECO:0000256" key="2">
    <source>
        <dbReference type="ARBA" id="ARBA00006920"/>
    </source>
</evidence>
<evidence type="ECO:0000256" key="13">
    <source>
        <dbReference type="ARBA" id="ARBA00030477"/>
    </source>
</evidence>
<feature type="transmembrane region" description="Helical" evidence="17">
    <location>
        <begin position="203"/>
        <end position="236"/>
    </location>
</feature>
<dbReference type="Pfam" id="PF06736">
    <property type="entry name" value="TMEM175"/>
    <property type="match status" value="2"/>
</dbReference>
<keyword evidence="11" id="KW-0407">Ion channel</keyword>
<evidence type="ECO:0000256" key="15">
    <source>
        <dbReference type="ARBA" id="ARBA00034544"/>
    </source>
</evidence>
<dbReference type="PANTHER" id="PTHR31462">
    <property type="entry name" value="ENDOSOMAL/LYSOSOMAL POTASSIUM CHANNEL TMEM175"/>
    <property type="match status" value="1"/>
</dbReference>
<evidence type="ECO:0000256" key="16">
    <source>
        <dbReference type="ARBA" id="ARBA00044317"/>
    </source>
</evidence>
<comment type="catalytic activity">
    <reaction evidence="12">
        <text>H(+)(in) = H(+)(out)</text>
        <dbReference type="Rhea" id="RHEA:34979"/>
        <dbReference type="ChEBI" id="CHEBI:15378"/>
    </reaction>
</comment>
<feature type="transmembrane region" description="Helical" evidence="17">
    <location>
        <begin position="355"/>
        <end position="373"/>
    </location>
</feature>
<evidence type="ECO:0000256" key="6">
    <source>
        <dbReference type="ARBA" id="ARBA00022826"/>
    </source>
</evidence>
<dbReference type="Proteomes" id="UP001652625">
    <property type="component" value="Chromosome 13"/>
</dbReference>
<comment type="catalytic activity">
    <reaction evidence="14">
        <text>K(+)(in) = K(+)(out)</text>
        <dbReference type="Rhea" id="RHEA:29463"/>
        <dbReference type="ChEBI" id="CHEBI:29103"/>
    </reaction>
</comment>
<feature type="transmembrane region" description="Helical" evidence="17">
    <location>
        <begin position="78"/>
        <end position="99"/>
    </location>
</feature>
<evidence type="ECO:0000256" key="1">
    <source>
        <dbReference type="ARBA" id="ARBA00004141"/>
    </source>
</evidence>
<keyword evidence="18" id="KW-1185">Reference proteome</keyword>
<evidence type="ECO:0000256" key="11">
    <source>
        <dbReference type="ARBA" id="ARBA00023303"/>
    </source>
</evidence>
<feature type="transmembrane region" description="Helical" evidence="17">
    <location>
        <begin position="312"/>
        <end position="334"/>
    </location>
</feature>
<keyword evidence="3" id="KW-0813">Transport</keyword>
<accession>A0ABM4DBY3</accession>
<evidence type="ECO:0000256" key="9">
    <source>
        <dbReference type="ARBA" id="ARBA00023065"/>
    </source>
</evidence>
<proteinExistence type="inferred from homology"/>
<dbReference type="PANTHER" id="PTHR31462:SF5">
    <property type="entry name" value="ENDOSOMAL_LYSOSOMAL PROTON CHANNEL TMEM175"/>
    <property type="match status" value="1"/>
</dbReference>
<evidence type="ECO:0000256" key="14">
    <source>
        <dbReference type="ARBA" id="ARBA00034430"/>
    </source>
</evidence>
<keyword evidence="4" id="KW-0633">Potassium transport</keyword>
<evidence type="ECO:0000256" key="3">
    <source>
        <dbReference type="ARBA" id="ARBA00022448"/>
    </source>
</evidence>
<feature type="transmembrane region" description="Helical" evidence="17">
    <location>
        <begin position="47"/>
        <end position="66"/>
    </location>
</feature>
<keyword evidence="6" id="KW-0631">Potassium channel</keyword>
<evidence type="ECO:0000256" key="10">
    <source>
        <dbReference type="ARBA" id="ARBA00023136"/>
    </source>
</evidence>
<keyword evidence="7" id="KW-0630">Potassium</keyword>
<dbReference type="RefSeq" id="XP_065671888.1">
    <property type="nucleotide sequence ID" value="XM_065815816.1"/>
</dbReference>
<evidence type="ECO:0000256" key="8">
    <source>
        <dbReference type="ARBA" id="ARBA00022989"/>
    </source>
</evidence>
<organism evidence="18 19">
    <name type="scientific">Hydra vulgaris</name>
    <name type="common">Hydra</name>
    <name type="synonym">Hydra attenuata</name>
    <dbReference type="NCBI Taxonomy" id="6087"/>
    <lineage>
        <taxon>Eukaryota</taxon>
        <taxon>Metazoa</taxon>
        <taxon>Cnidaria</taxon>
        <taxon>Hydrozoa</taxon>
        <taxon>Hydroidolina</taxon>
        <taxon>Anthoathecata</taxon>
        <taxon>Aplanulata</taxon>
        <taxon>Hydridae</taxon>
        <taxon>Hydra</taxon>
    </lineage>
</organism>
<evidence type="ECO:0000256" key="17">
    <source>
        <dbReference type="SAM" id="Phobius"/>
    </source>
</evidence>
<evidence type="ECO:0000313" key="19">
    <source>
        <dbReference type="RefSeq" id="XP_065671888.1"/>
    </source>
</evidence>
<keyword evidence="5 17" id="KW-0812">Transmembrane</keyword>
<dbReference type="GeneID" id="136072685"/>
<evidence type="ECO:0000256" key="7">
    <source>
        <dbReference type="ARBA" id="ARBA00022958"/>
    </source>
</evidence>
<comment type="subcellular location">
    <subcellularLocation>
        <location evidence="1">Membrane</location>
        <topology evidence="1">Multi-pass membrane protein</topology>
    </subcellularLocation>
</comment>
<sequence>MEKKCNPTMKEQYLNNLRTLDQYYDEYLNEITINSSRPGEVVSGSRFLGYIDTLMATCATFLVLPIRNLNEMEKNESLWSFIYSIRAHIIVFFLGFIIVLNIWENINIRAMVVKRIDDFILIFITLSLLATSVIPFSLAFQQHYIDKKVSIILTCGILGLIQVIDIILVLYAMKTPAVLHIAMQSWSTVETKNFRNRFLIRPVISLVLLVIGVIFCFVHYIISLVFIGVFTLMPTVRKLVLYYRRRILCPKKMGKELFGYYFSKGNILKERVEAMSDGAMAVIASILVLDLISKKLPTQIYVKENGLYVLLVQMKLEILTFMTAFITVSVLWYTNHTVLHLFKSVTTVMLHLQKIFLAFSCLCPLAGSMVFEYSSHENDDSNHSIFLSSIIICLSSSSNLMILLYGLFTGSKYLHHWAAFGSFKANVNQHLYVIIKASNIPFWSLISIIGSFSSPKIAKYIMYTCIAALLLSFFILKLVFMNHVGKTNNLHKPLLEDINTKIERNENLQRNRKKTVSSIINFDLLQ</sequence>
<name>A0ABM4DBY3_HYDVU</name>
<evidence type="ECO:0000256" key="12">
    <source>
        <dbReference type="ARBA" id="ARBA00024169"/>
    </source>
</evidence>
<protein>
    <recommendedName>
        <fullName evidence="15">Endosomal/lysosomal proton channel TMEM175</fullName>
    </recommendedName>
    <alternativeName>
        <fullName evidence="16">Potassium channel TMEM175</fullName>
    </alternativeName>
    <alternativeName>
        <fullName evidence="13">Transmembrane protein 175</fullName>
    </alternativeName>
</protein>
<feature type="transmembrane region" description="Helical" evidence="17">
    <location>
        <begin position="151"/>
        <end position="173"/>
    </location>
</feature>
<reference evidence="19" key="1">
    <citation type="submission" date="2025-08" db="UniProtKB">
        <authorList>
            <consortium name="RefSeq"/>
        </authorList>
    </citation>
    <scope>IDENTIFICATION</scope>
</reference>
<gene>
    <name evidence="19" type="primary">LOC136072685</name>
</gene>
<dbReference type="InterPro" id="IPR010617">
    <property type="entry name" value="TMEM175-like"/>
</dbReference>
<evidence type="ECO:0000313" key="18">
    <source>
        <dbReference type="Proteomes" id="UP001652625"/>
    </source>
</evidence>
<keyword evidence="10 17" id="KW-0472">Membrane</keyword>
<evidence type="ECO:0000256" key="5">
    <source>
        <dbReference type="ARBA" id="ARBA00022692"/>
    </source>
</evidence>
<evidence type="ECO:0000256" key="4">
    <source>
        <dbReference type="ARBA" id="ARBA00022538"/>
    </source>
</evidence>
<comment type="similarity">
    <text evidence="2">Belongs to the TMEM175 family.</text>
</comment>
<feature type="transmembrane region" description="Helical" evidence="17">
    <location>
        <begin position="460"/>
        <end position="480"/>
    </location>
</feature>
<keyword evidence="9" id="KW-0406">Ion transport</keyword>
<feature type="transmembrane region" description="Helical" evidence="17">
    <location>
        <begin position="119"/>
        <end position="139"/>
    </location>
</feature>
<keyword evidence="8 17" id="KW-1133">Transmembrane helix</keyword>
<feature type="transmembrane region" description="Helical" evidence="17">
    <location>
        <begin position="385"/>
        <end position="410"/>
    </location>
</feature>
<feature type="transmembrane region" description="Helical" evidence="17">
    <location>
        <begin position="431"/>
        <end position="454"/>
    </location>
</feature>